<dbReference type="PANTHER" id="PTHR36805:SF4">
    <property type="entry name" value="AGENET DOMAIN-CONTAINING PROTEIN"/>
    <property type="match status" value="1"/>
</dbReference>
<dbReference type="Pfam" id="PF05641">
    <property type="entry name" value="Agenet"/>
    <property type="match status" value="1"/>
</dbReference>
<evidence type="ECO:0000313" key="2">
    <source>
        <dbReference type="EnsemblPlants" id="AET3Gv21039000.1"/>
    </source>
</evidence>
<reference evidence="3" key="1">
    <citation type="journal article" date="2014" name="Science">
        <title>Ancient hybridizations among the ancestral genomes of bread wheat.</title>
        <authorList>
            <consortium name="International Wheat Genome Sequencing Consortium,"/>
            <person name="Marcussen T."/>
            <person name="Sandve S.R."/>
            <person name="Heier L."/>
            <person name="Spannagl M."/>
            <person name="Pfeifer M."/>
            <person name="Jakobsen K.S."/>
            <person name="Wulff B.B."/>
            <person name="Steuernagel B."/>
            <person name="Mayer K.F."/>
            <person name="Olsen O.A."/>
        </authorList>
    </citation>
    <scope>NUCLEOTIDE SEQUENCE [LARGE SCALE GENOMIC DNA]</scope>
    <source>
        <strain evidence="3">cv. AL8/78</strain>
    </source>
</reference>
<dbReference type="InterPro" id="IPR014002">
    <property type="entry name" value="Agenet_dom_plant"/>
</dbReference>
<dbReference type="AlphaFoldDB" id="A0A453GJ76"/>
<dbReference type="PANTHER" id="PTHR36805">
    <property type="entry name" value="AGENET DOMAIN-CONTAINING PROTEIN"/>
    <property type="match status" value="1"/>
</dbReference>
<dbReference type="SMART" id="SM00743">
    <property type="entry name" value="Agenet"/>
    <property type="match status" value="2"/>
</dbReference>
<dbReference type="InterPro" id="IPR008395">
    <property type="entry name" value="Agenet-like_dom"/>
</dbReference>
<name>A0A453GJ76_AEGTS</name>
<protein>
    <recommendedName>
        <fullName evidence="1">Agenet domain-containing protein</fullName>
    </recommendedName>
</protein>
<dbReference type="Gramene" id="AET3Gv21039000.1">
    <property type="protein sequence ID" value="AET3Gv21039000.1"/>
    <property type="gene ID" value="AET3Gv21039000"/>
</dbReference>
<feature type="domain" description="Agenet" evidence="1">
    <location>
        <begin position="45"/>
        <end position="109"/>
    </location>
</feature>
<evidence type="ECO:0000259" key="1">
    <source>
        <dbReference type="SMART" id="SM00743"/>
    </source>
</evidence>
<reference evidence="3" key="2">
    <citation type="journal article" date="2017" name="Nat. Plants">
        <title>The Aegilops tauschii genome reveals multiple impacts of transposons.</title>
        <authorList>
            <person name="Zhao G."/>
            <person name="Zou C."/>
            <person name="Li K."/>
            <person name="Wang K."/>
            <person name="Li T."/>
            <person name="Gao L."/>
            <person name="Zhang X."/>
            <person name="Wang H."/>
            <person name="Yang Z."/>
            <person name="Liu X."/>
            <person name="Jiang W."/>
            <person name="Mao L."/>
            <person name="Kong X."/>
            <person name="Jiao Y."/>
            <person name="Jia J."/>
        </authorList>
    </citation>
    <scope>NUCLEOTIDE SEQUENCE [LARGE SCALE GENOMIC DNA]</scope>
    <source>
        <strain evidence="3">cv. AL8/78</strain>
    </source>
</reference>
<accession>A0A453GJ76</accession>
<sequence>ARRVVSSAGRFSREVQVFQDTWAWDGSGTARNSDSVAWLRMDLILPVKVGDAIETRSFDRGYRGAWFRGKLTDMRIRDGHLECQVEYIDYPDEKRRWNRLYKVPPKCRNQKAGQNREIMLRPPFPQWCWENDIPEHWPQMDVVAVVSSPWKVGDLIDWWYKDCFWTGKIIELLGEDKVKVRIYIGECKWHQLAPFMKSNT</sequence>
<keyword evidence="3" id="KW-1185">Reference proteome</keyword>
<dbReference type="EnsemblPlants" id="AET3Gv21039000.1">
    <property type="protein sequence ID" value="AET3Gv21039000.1"/>
    <property type="gene ID" value="AET3Gv21039000"/>
</dbReference>
<feature type="domain" description="Agenet" evidence="1">
    <location>
        <begin position="148"/>
        <end position="200"/>
    </location>
</feature>
<organism evidence="2 3">
    <name type="scientific">Aegilops tauschii subsp. strangulata</name>
    <name type="common">Goatgrass</name>
    <dbReference type="NCBI Taxonomy" id="200361"/>
    <lineage>
        <taxon>Eukaryota</taxon>
        <taxon>Viridiplantae</taxon>
        <taxon>Streptophyta</taxon>
        <taxon>Embryophyta</taxon>
        <taxon>Tracheophyta</taxon>
        <taxon>Spermatophyta</taxon>
        <taxon>Magnoliopsida</taxon>
        <taxon>Liliopsida</taxon>
        <taxon>Poales</taxon>
        <taxon>Poaceae</taxon>
        <taxon>BOP clade</taxon>
        <taxon>Pooideae</taxon>
        <taxon>Triticodae</taxon>
        <taxon>Triticeae</taxon>
        <taxon>Triticinae</taxon>
        <taxon>Aegilops</taxon>
    </lineage>
</organism>
<evidence type="ECO:0000313" key="3">
    <source>
        <dbReference type="Proteomes" id="UP000015105"/>
    </source>
</evidence>
<reference evidence="2" key="4">
    <citation type="submission" date="2019-03" db="UniProtKB">
        <authorList>
            <consortium name="EnsemblPlants"/>
        </authorList>
    </citation>
    <scope>IDENTIFICATION</scope>
</reference>
<proteinExistence type="predicted"/>
<reference evidence="2" key="5">
    <citation type="journal article" date="2021" name="G3 (Bethesda)">
        <title>Aegilops tauschii genome assembly Aet v5.0 features greater sequence contiguity and improved annotation.</title>
        <authorList>
            <person name="Wang L."/>
            <person name="Zhu T."/>
            <person name="Rodriguez J.C."/>
            <person name="Deal K.R."/>
            <person name="Dubcovsky J."/>
            <person name="McGuire P.E."/>
            <person name="Lux T."/>
            <person name="Spannagl M."/>
            <person name="Mayer K.F.X."/>
            <person name="Baldrich P."/>
            <person name="Meyers B.C."/>
            <person name="Huo N."/>
            <person name="Gu Y.Q."/>
            <person name="Zhou H."/>
            <person name="Devos K.M."/>
            <person name="Bennetzen J.L."/>
            <person name="Unver T."/>
            <person name="Budak H."/>
            <person name="Gulick P.J."/>
            <person name="Galiba G."/>
            <person name="Kalapos B."/>
            <person name="Nelson D.R."/>
            <person name="Li P."/>
            <person name="You F.M."/>
            <person name="Luo M.C."/>
            <person name="Dvorak J."/>
        </authorList>
    </citation>
    <scope>NUCLEOTIDE SEQUENCE [LARGE SCALE GENOMIC DNA]</scope>
    <source>
        <strain evidence="2">cv. AL8/78</strain>
    </source>
</reference>
<reference evidence="2" key="3">
    <citation type="journal article" date="2017" name="Nature">
        <title>Genome sequence of the progenitor of the wheat D genome Aegilops tauschii.</title>
        <authorList>
            <person name="Luo M.C."/>
            <person name="Gu Y.Q."/>
            <person name="Puiu D."/>
            <person name="Wang H."/>
            <person name="Twardziok S.O."/>
            <person name="Deal K.R."/>
            <person name="Huo N."/>
            <person name="Zhu T."/>
            <person name="Wang L."/>
            <person name="Wang Y."/>
            <person name="McGuire P.E."/>
            <person name="Liu S."/>
            <person name="Long H."/>
            <person name="Ramasamy R.K."/>
            <person name="Rodriguez J.C."/>
            <person name="Van S.L."/>
            <person name="Yuan L."/>
            <person name="Wang Z."/>
            <person name="Xia Z."/>
            <person name="Xiao L."/>
            <person name="Anderson O.D."/>
            <person name="Ouyang S."/>
            <person name="Liang Y."/>
            <person name="Zimin A.V."/>
            <person name="Pertea G."/>
            <person name="Qi P."/>
            <person name="Bennetzen J.L."/>
            <person name="Dai X."/>
            <person name="Dawson M.W."/>
            <person name="Muller H.G."/>
            <person name="Kugler K."/>
            <person name="Rivarola-Duarte L."/>
            <person name="Spannagl M."/>
            <person name="Mayer K.F.X."/>
            <person name="Lu F.H."/>
            <person name="Bevan M.W."/>
            <person name="Leroy P."/>
            <person name="Li P."/>
            <person name="You F.M."/>
            <person name="Sun Q."/>
            <person name="Liu Z."/>
            <person name="Lyons E."/>
            <person name="Wicker T."/>
            <person name="Salzberg S.L."/>
            <person name="Devos K.M."/>
            <person name="Dvorak J."/>
        </authorList>
    </citation>
    <scope>NUCLEOTIDE SEQUENCE [LARGE SCALE GENOMIC DNA]</scope>
    <source>
        <strain evidence="2">cv. AL8/78</strain>
    </source>
</reference>
<dbReference type="Proteomes" id="UP000015105">
    <property type="component" value="Chromosome 3D"/>
</dbReference>